<protein>
    <submittedName>
        <fullName evidence="2">Uncharacterized protein</fullName>
    </submittedName>
</protein>
<evidence type="ECO:0000313" key="3">
    <source>
        <dbReference type="Proteomes" id="UP000807769"/>
    </source>
</evidence>
<dbReference type="GeneID" id="64630370"/>
<comment type="caution">
    <text evidence="2">The sequence shown here is derived from an EMBL/GenBank/DDBJ whole genome shotgun (WGS) entry which is preliminary data.</text>
</comment>
<accession>A0A9P7E639</accession>
<feature type="region of interest" description="Disordered" evidence="1">
    <location>
        <begin position="39"/>
        <end position="74"/>
    </location>
</feature>
<feature type="compositionally biased region" description="Polar residues" evidence="1">
    <location>
        <begin position="39"/>
        <end position="49"/>
    </location>
</feature>
<dbReference type="RefSeq" id="XP_041190222.1">
    <property type="nucleotide sequence ID" value="XM_041336353.1"/>
</dbReference>
<proteinExistence type="predicted"/>
<dbReference type="Proteomes" id="UP000807769">
    <property type="component" value="Unassembled WGS sequence"/>
</dbReference>
<gene>
    <name evidence="2" type="ORF">BJ212DRAFT_1373163</name>
</gene>
<evidence type="ECO:0000256" key="1">
    <source>
        <dbReference type="SAM" id="MobiDB-lite"/>
    </source>
</evidence>
<dbReference type="AlphaFoldDB" id="A0A9P7E639"/>
<evidence type="ECO:0000313" key="2">
    <source>
        <dbReference type="EMBL" id="KAG1811801.1"/>
    </source>
</evidence>
<organism evidence="2 3">
    <name type="scientific">Suillus subaureus</name>
    <dbReference type="NCBI Taxonomy" id="48587"/>
    <lineage>
        <taxon>Eukaryota</taxon>
        <taxon>Fungi</taxon>
        <taxon>Dikarya</taxon>
        <taxon>Basidiomycota</taxon>
        <taxon>Agaricomycotina</taxon>
        <taxon>Agaricomycetes</taxon>
        <taxon>Agaricomycetidae</taxon>
        <taxon>Boletales</taxon>
        <taxon>Suillineae</taxon>
        <taxon>Suillaceae</taxon>
        <taxon>Suillus</taxon>
    </lineage>
</organism>
<dbReference type="EMBL" id="JABBWG010000028">
    <property type="protein sequence ID" value="KAG1811801.1"/>
    <property type="molecule type" value="Genomic_DNA"/>
</dbReference>
<reference evidence="2" key="1">
    <citation type="journal article" date="2020" name="New Phytol.">
        <title>Comparative genomics reveals dynamic genome evolution in host specialist ectomycorrhizal fungi.</title>
        <authorList>
            <person name="Lofgren L.A."/>
            <person name="Nguyen N.H."/>
            <person name="Vilgalys R."/>
            <person name="Ruytinx J."/>
            <person name="Liao H.L."/>
            <person name="Branco S."/>
            <person name="Kuo A."/>
            <person name="LaButti K."/>
            <person name="Lipzen A."/>
            <person name="Andreopoulos W."/>
            <person name="Pangilinan J."/>
            <person name="Riley R."/>
            <person name="Hundley H."/>
            <person name="Na H."/>
            <person name="Barry K."/>
            <person name="Grigoriev I.V."/>
            <person name="Stajich J.E."/>
            <person name="Kennedy P.G."/>
        </authorList>
    </citation>
    <scope>NUCLEOTIDE SEQUENCE</scope>
    <source>
        <strain evidence="2">MN1</strain>
    </source>
</reference>
<name>A0A9P7E639_9AGAM</name>
<keyword evidence="3" id="KW-1185">Reference proteome</keyword>
<sequence length="74" mass="8671">MSETKQSDKGYIDVQESNVWVRLRRCQTCVEPGVKFSRQCNRSHPSQRQVPHASPHLARGTLQHEPQRRWTRAC</sequence>